<feature type="transmembrane region" description="Helical" evidence="1">
    <location>
        <begin position="26"/>
        <end position="46"/>
    </location>
</feature>
<dbReference type="WBParaSite" id="maker-PairedContig_1200-snap-gene-0.13-mRNA-1">
    <property type="protein sequence ID" value="maker-PairedContig_1200-snap-gene-0.13-mRNA-1"/>
    <property type="gene ID" value="maker-PairedContig_1200-snap-gene-0.13"/>
</dbReference>
<reference evidence="2 3" key="1">
    <citation type="submission" date="2016-11" db="UniProtKB">
        <authorList>
            <consortium name="WormBaseParasite"/>
        </authorList>
    </citation>
    <scope>IDENTIFICATION</scope>
    <source>
        <strain evidence="2 3">pt0022</strain>
    </source>
</reference>
<sequence>MHETKTDNSKKLKDEGYVNETLWKQAANLLFCAGGTLLCYFWFGIIQESMYEAQKQPAEDVGFIL</sequence>
<keyword evidence="1" id="KW-1133">Transmembrane helix</keyword>
<dbReference type="AlphaFoldDB" id="A0A1I8ENZ5"/>
<accession>A0A1I8ENZ5</accession>
<protein>
    <submittedName>
        <fullName evidence="2 3">Uncharacterized protein</fullName>
    </submittedName>
</protein>
<name>A0A1I8ENZ5_WUCBA</name>
<evidence type="ECO:0000313" key="2">
    <source>
        <dbReference type="WBParaSite" id="maker-PairedContig_1200-snap-gene-0.13-mRNA-1"/>
    </source>
</evidence>
<keyword evidence="1" id="KW-0812">Transmembrane</keyword>
<evidence type="ECO:0000313" key="3">
    <source>
        <dbReference type="WBParaSite" id="maker-PairedContig_3680-snap-gene-0.13-mRNA-1"/>
    </source>
</evidence>
<evidence type="ECO:0000256" key="1">
    <source>
        <dbReference type="SAM" id="Phobius"/>
    </source>
</evidence>
<dbReference type="WBParaSite" id="maker-PairedContig_3680-snap-gene-0.13-mRNA-1">
    <property type="protein sequence ID" value="maker-PairedContig_3680-snap-gene-0.13-mRNA-1"/>
    <property type="gene ID" value="maker-PairedContig_3680-snap-gene-0.13"/>
</dbReference>
<proteinExistence type="predicted"/>
<organism evidence="3">
    <name type="scientific">Wuchereria bancrofti</name>
    <dbReference type="NCBI Taxonomy" id="6293"/>
    <lineage>
        <taxon>Eukaryota</taxon>
        <taxon>Metazoa</taxon>
        <taxon>Ecdysozoa</taxon>
        <taxon>Nematoda</taxon>
        <taxon>Chromadorea</taxon>
        <taxon>Rhabditida</taxon>
        <taxon>Spirurina</taxon>
        <taxon>Spiruromorpha</taxon>
        <taxon>Filarioidea</taxon>
        <taxon>Onchocercidae</taxon>
        <taxon>Wuchereria</taxon>
    </lineage>
</organism>
<keyword evidence="1" id="KW-0472">Membrane</keyword>